<dbReference type="AlphaFoldDB" id="A0A5A8E7J2"/>
<dbReference type="InterPro" id="IPR000222">
    <property type="entry name" value="PP2C_BS"/>
</dbReference>
<dbReference type="SUPFAM" id="SSF81606">
    <property type="entry name" value="PP2C-like"/>
    <property type="match status" value="1"/>
</dbReference>
<dbReference type="EMBL" id="HBET01010720">
    <property type="protein sequence ID" value="CAD8563032.1"/>
    <property type="molecule type" value="Transcribed_RNA"/>
</dbReference>
<dbReference type="PROSITE" id="PS51746">
    <property type="entry name" value="PPM_2"/>
    <property type="match status" value="1"/>
</dbReference>
<dbReference type="OrthoDB" id="10264738at2759"/>
<feature type="domain" description="PPM-type phosphatase" evidence="7">
    <location>
        <begin position="52"/>
        <end position="453"/>
    </location>
</feature>
<dbReference type="Pfam" id="PF00481">
    <property type="entry name" value="PP2C"/>
    <property type="match status" value="1"/>
</dbReference>
<feature type="region of interest" description="Disordered" evidence="6">
    <location>
        <begin position="462"/>
        <end position="484"/>
    </location>
</feature>
<evidence type="ECO:0000256" key="3">
    <source>
        <dbReference type="ARBA" id="ARBA00022801"/>
    </source>
</evidence>
<name>A0A5A8E7J2_CAFRO</name>
<dbReference type="CDD" id="cd00143">
    <property type="entry name" value="PP2Cc"/>
    <property type="match status" value="1"/>
</dbReference>
<evidence type="ECO:0000256" key="1">
    <source>
        <dbReference type="ARBA" id="ARBA00004170"/>
    </source>
</evidence>
<dbReference type="InterPro" id="IPR036457">
    <property type="entry name" value="PPM-type-like_dom_sf"/>
</dbReference>
<protein>
    <recommendedName>
        <fullName evidence="7">PPM-type phosphatase domain-containing protein</fullName>
    </recommendedName>
</protein>
<organism evidence="9 10">
    <name type="scientific">Cafeteria roenbergensis</name>
    <name type="common">Marine flagellate</name>
    <dbReference type="NCBI Taxonomy" id="33653"/>
    <lineage>
        <taxon>Eukaryota</taxon>
        <taxon>Sar</taxon>
        <taxon>Stramenopiles</taxon>
        <taxon>Bigyra</taxon>
        <taxon>Opalozoa</taxon>
        <taxon>Bicosoecida</taxon>
        <taxon>Cafeteriaceae</taxon>
        <taxon>Cafeteria</taxon>
    </lineage>
</organism>
<dbReference type="EMBL" id="VLTO01000030">
    <property type="protein sequence ID" value="KAA0173672.1"/>
    <property type="molecule type" value="Genomic_DNA"/>
</dbReference>
<dbReference type="GO" id="GO:0016020">
    <property type="term" value="C:membrane"/>
    <property type="evidence" value="ECO:0007669"/>
    <property type="project" value="UniProtKB-SubCell"/>
</dbReference>
<evidence type="ECO:0000256" key="5">
    <source>
        <dbReference type="RuleBase" id="RU003465"/>
    </source>
</evidence>
<feature type="region of interest" description="Disordered" evidence="6">
    <location>
        <begin position="1"/>
        <end position="33"/>
    </location>
</feature>
<evidence type="ECO:0000313" key="10">
    <source>
        <dbReference type="Proteomes" id="UP000322899"/>
    </source>
</evidence>
<dbReference type="InterPro" id="IPR015655">
    <property type="entry name" value="PP2C"/>
</dbReference>
<evidence type="ECO:0000313" key="8">
    <source>
        <dbReference type="EMBL" id="CAD8563032.1"/>
    </source>
</evidence>
<reference evidence="8" key="2">
    <citation type="submission" date="2021-01" db="EMBL/GenBank/DDBJ databases">
        <authorList>
            <person name="Corre E."/>
            <person name="Pelletier E."/>
            <person name="Niang G."/>
            <person name="Scheremetjew M."/>
            <person name="Finn R."/>
            <person name="Kale V."/>
            <person name="Holt S."/>
            <person name="Cochrane G."/>
            <person name="Meng A."/>
            <person name="Brown T."/>
            <person name="Cohen L."/>
        </authorList>
    </citation>
    <scope>NUCLEOTIDE SEQUENCE</scope>
    <source>
        <strain evidence="8">E4-10</strain>
    </source>
</reference>
<keyword evidence="2" id="KW-0479">Metal-binding</keyword>
<evidence type="ECO:0000256" key="4">
    <source>
        <dbReference type="ARBA" id="ARBA00022912"/>
    </source>
</evidence>
<keyword evidence="3 5" id="KW-0378">Hydrolase</keyword>
<keyword evidence="4 5" id="KW-0904">Protein phosphatase</keyword>
<dbReference type="SMART" id="SM00332">
    <property type="entry name" value="PP2Cc"/>
    <property type="match status" value="1"/>
</dbReference>
<comment type="subcellular location">
    <subcellularLocation>
        <location evidence="1">Membrane</location>
        <topology evidence="1">Peripheral membrane protein</topology>
    </subcellularLocation>
</comment>
<evidence type="ECO:0000313" key="9">
    <source>
        <dbReference type="EMBL" id="KAA0173672.1"/>
    </source>
</evidence>
<dbReference type="PANTHER" id="PTHR47992">
    <property type="entry name" value="PROTEIN PHOSPHATASE"/>
    <property type="match status" value="1"/>
</dbReference>
<dbReference type="Proteomes" id="UP000322899">
    <property type="component" value="Unassembled WGS sequence"/>
</dbReference>
<accession>A0A5A8E7J2</accession>
<dbReference type="GO" id="GO:0046872">
    <property type="term" value="F:metal ion binding"/>
    <property type="evidence" value="ECO:0007669"/>
    <property type="project" value="UniProtKB-KW"/>
</dbReference>
<evidence type="ECO:0000256" key="6">
    <source>
        <dbReference type="SAM" id="MobiDB-lite"/>
    </source>
</evidence>
<dbReference type="GO" id="GO:0004722">
    <property type="term" value="F:protein serine/threonine phosphatase activity"/>
    <property type="evidence" value="ECO:0007669"/>
    <property type="project" value="InterPro"/>
</dbReference>
<sequence>MALGGPALLSRQHTVTTDEDTGGTPAAAAGAAGSSSSSAAAAAAARAPYTIEAGGITDPGVHGKQNQDDFFVEVIDAAAGDCIVGVFDGHGRELGQLAARTAKNFVRDELRKEEVRKAIERDPKDTFDAVFCGAHKAIEATFAAHYTDAGWLVSRAAEGFLTRRRSEGSATMCVHGGTTATVMVIYGGRRAVVANVGDSSALLCGGHATAHVMRAISTWPGSATAPAEAAPASAVVARPEANPEHAAGPTQMEMSADHSPESDAEFFRMRDARPSLSDKSRPELLFVYDTLTSSKMSCPQIFHVDPSTGRARRTNRGSYYKNVRNEWATLVATPAFAQFQDALAFTRSLGDLHLQSYGVSHLPEVRWIDLAPAGPDGVPAPATAGPICIAACSDGIWDNWKFHDVASFVLHRERMAHPDAQARTVALMSTNLERAHINFGNSADNMTAVCIYLTPSKPAAHGTSSSSSSSAGAAAAAAAASPGH</sequence>
<evidence type="ECO:0000259" key="7">
    <source>
        <dbReference type="PROSITE" id="PS51746"/>
    </source>
</evidence>
<dbReference type="InterPro" id="IPR001932">
    <property type="entry name" value="PPM-type_phosphatase-like_dom"/>
</dbReference>
<dbReference type="PROSITE" id="PS01032">
    <property type="entry name" value="PPM_1"/>
    <property type="match status" value="1"/>
</dbReference>
<reference evidence="9 10" key="1">
    <citation type="submission" date="2019-07" db="EMBL/GenBank/DDBJ databases">
        <title>Genomes of Cafeteria roenbergensis.</title>
        <authorList>
            <person name="Fischer M.G."/>
            <person name="Hackl T."/>
            <person name="Roman M."/>
        </authorList>
    </citation>
    <scope>NUCLEOTIDE SEQUENCE [LARGE SCALE GENOMIC DNA]</scope>
    <source>
        <strain evidence="9 10">E4-10P</strain>
    </source>
</reference>
<evidence type="ECO:0000256" key="2">
    <source>
        <dbReference type="ARBA" id="ARBA00022723"/>
    </source>
</evidence>
<comment type="similarity">
    <text evidence="5">Belongs to the PP2C family.</text>
</comment>
<gene>
    <name evidence="8" type="ORF">CROE0942_LOCUS7409</name>
    <name evidence="9" type="ORF">FNF27_04822</name>
</gene>
<dbReference type="Gene3D" id="3.60.40.10">
    <property type="entry name" value="PPM-type phosphatase domain"/>
    <property type="match status" value="1"/>
</dbReference>
<proteinExistence type="inferred from homology"/>